<evidence type="ECO:0000313" key="2">
    <source>
        <dbReference type="EMBL" id="BAT73952.1"/>
    </source>
</evidence>
<organism evidence="2 3">
    <name type="scientific">Vigna angularis var. angularis</name>
    <dbReference type="NCBI Taxonomy" id="157739"/>
    <lineage>
        <taxon>Eukaryota</taxon>
        <taxon>Viridiplantae</taxon>
        <taxon>Streptophyta</taxon>
        <taxon>Embryophyta</taxon>
        <taxon>Tracheophyta</taxon>
        <taxon>Spermatophyta</taxon>
        <taxon>Magnoliopsida</taxon>
        <taxon>eudicotyledons</taxon>
        <taxon>Gunneridae</taxon>
        <taxon>Pentapetalae</taxon>
        <taxon>rosids</taxon>
        <taxon>fabids</taxon>
        <taxon>Fabales</taxon>
        <taxon>Fabaceae</taxon>
        <taxon>Papilionoideae</taxon>
        <taxon>50 kb inversion clade</taxon>
        <taxon>NPAAA clade</taxon>
        <taxon>indigoferoid/millettioid clade</taxon>
        <taxon>Phaseoleae</taxon>
        <taxon>Vigna</taxon>
    </lineage>
</organism>
<dbReference type="SUPFAM" id="SSF48452">
    <property type="entry name" value="TPR-like"/>
    <property type="match status" value="1"/>
</dbReference>
<dbReference type="AlphaFoldDB" id="A0A0S3R022"/>
<dbReference type="Gene3D" id="1.25.40.10">
    <property type="entry name" value="Tetratricopeptide repeat domain"/>
    <property type="match status" value="1"/>
</dbReference>
<keyword evidence="3" id="KW-1185">Reference proteome</keyword>
<dbReference type="PANTHER" id="PTHR46310">
    <property type="entry name" value="AMIDASE 1"/>
    <property type="match status" value="1"/>
</dbReference>
<dbReference type="SMART" id="SM00028">
    <property type="entry name" value="TPR"/>
    <property type="match status" value="1"/>
</dbReference>
<feature type="repeat" description="TPR" evidence="1">
    <location>
        <begin position="28"/>
        <end position="61"/>
    </location>
</feature>
<accession>A0A0S3R022</accession>
<evidence type="ECO:0000256" key="1">
    <source>
        <dbReference type="PROSITE-ProRule" id="PRU00339"/>
    </source>
</evidence>
<proteinExistence type="predicted"/>
<name>A0A0S3R022_PHAAN</name>
<dbReference type="InterPro" id="IPR011990">
    <property type="entry name" value="TPR-like_helical_dom_sf"/>
</dbReference>
<keyword evidence="1" id="KW-0802">TPR repeat</keyword>
<feature type="non-terminal residue" evidence="2">
    <location>
        <position position="1"/>
    </location>
</feature>
<evidence type="ECO:0000313" key="3">
    <source>
        <dbReference type="Proteomes" id="UP000291084"/>
    </source>
</evidence>
<dbReference type="OrthoDB" id="245563at2759"/>
<protein>
    <submittedName>
        <fullName evidence="2">Uncharacterized protein</fullName>
    </submittedName>
</protein>
<dbReference type="PROSITE" id="PS50005">
    <property type="entry name" value="TPR"/>
    <property type="match status" value="1"/>
</dbReference>
<dbReference type="InterPro" id="IPR019734">
    <property type="entry name" value="TPR_rpt"/>
</dbReference>
<dbReference type="EMBL" id="AP015034">
    <property type="protein sequence ID" value="BAT73952.1"/>
    <property type="molecule type" value="Genomic_DNA"/>
</dbReference>
<sequence>CNRAAAHLNFQDAAEDCSKAILLDKMNVKAYLRRGAAKESLLCYEGALEDFKHALVLEPQNKDASLAEKRLRKLMS</sequence>
<gene>
    <name evidence="2" type="primary">Vigan.01G152700</name>
    <name evidence="2" type="ORF">VIGAN_01152700</name>
</gene>
<dbReference type="Proteomes" id="UP000291084">
    <property type="component" value="Chromosome 1"/>
</dbReference>
<dbReference type="PANTHER" id="PTHR46310:SF4">
    <property type="entry name" value="OUTER ENVELOPE PROTEIN 64, MITOCHONDRIAL"/>
    <property type="match status" value="1"/>
</dbReference>
<reference evidence="2 3" key="1">
    <citation type="journal article" date="2015" name="Sci. Rep.">
        <title>The power of single molecule real-time sequencing technology in the de novo assembly of a eukaryotic genome.</title>
        <authorList>
            <person name="Sakai H."/>
            <person name="Naito K."/>
            <person name="Ogiso-Tanaka E."/>
            <person name="Takahashi Y."/>
            <person name="Iseki K."/>
            <person name="Muto C."/>
            <person name="Satou K."/>
            <person name="Teruya K."/>
            <person name="Shiroma A."/>
            <person name="Shimoji M."/>
            <person name="Hirano T."/>
            <person name="Itoh T."/>
            <person name="Kaga A."/>
            <person name="Tomooka N."/>
        </authorList>
    </citation>
    <scope>NUCLEOTIDE SEQUENCE [LARGE SCALE GENOMIC DNA]</scope>
    <source>
        <strain evidence="3">cv. Shumari</strain>
    </source>
</reference>